<gene>
    <name evidence="12" type="ORF">BEP19_00720</name>
</gene>
<evidence type="ECO:0000313" key="13">
    <source>
        <dbReference type="Proteomes" id="UP000284219"/>
    </source>
</evidence>
<dbReference type="InterPro" id="IPR036852">
    <property type="entry name" value="Peptidase_S8/S53_dom_sf"/>
</dbReference>
<keyword evidence="10" id="KW-0732">Signal</keyword>
<dbReference type="Proteomes" id="UP000284219">
    <property type="component" value="Unassembled WGS sequence"/>
</dbReference>
<sequence>MLRPFMIFFTALMLTIVAVSPAWNYATPGQRQLSVQQKKDGPINIPEKINYINQVRQTVESLNHSPHIMTIHHNENEKSHAIKREVTVKFVKNPDQTELDEIKQQINGKVKRQWDNYWIFKSKTKSKTDLINYFNGRDDVEFAEPNFLLLPNDFPTGLLPNDPLYTRYQWNLPMINMEKAWDISRGSEEVIIAVIDTGIDLKHQDFQGQLVKGYNVLTGQNDPMDDNGHGSHVAGIIAASTNNNLGIAGVSWNNKIMPIKAIGSEGTGTSFDIARGIRWAADHGAKVINMSVGNYHPSGILLDSIRYAHSKGIVLVAASGNDNSNQPSYPAAYPEVISVAAVDQQARRAEFSNYGGTVEIAAPGVDIPSAYLYNEYAALSGTSMACPHVAGLAGLILSVEPRLKNEQVRKIIQQSAQKVTGAGRDDEYGYGLIDVSKALQIASDPTDIEVEDDIVEPEAPTRTNSNRQPTWAERLLFKLRLSPLYGR</sequence>
<dbReference type="GO" id="GO:0005576">
    <property type="term" value="C:extracellular region"/>
    <property type="evidence" value="ECO:0007669"/>
    <property type="project" value="UniProtKB-SubCell"/>
</dbReference>
<evidence type="ECO:0000256" key="3">
    <source>
        <dbReference type="ARBA" id="ARBA00022525"/>
    </source>
</evidence>
<dbReference type="InterPro" id="IPR023828">
    <property type="entry name" value="Peptidase_S8_Ser-AS"/>
</dbReference>
<dbReference type="GO" id="GO:0006508">
    <property type="term" value="P:proteolysis"/>
    <property type="evidence" value="ECO:0007669"/>
    <property type="project" value="UniProtKB-KW"/>
</dbReference>
<evidence type="ECO:0000256" key="4">
    <source>
        <dbReference type="ARBA" id="ARBA00022670"/>
    </source>
</evidence>
<evidence type="ECO:0000256" key="6">
    <source>
        <dbReference type="ARBA" id="ARBA00022825"/>
    </source>
</evidence>
<feature type="domain" description="Peptidase S8/S53" evidence="11">
    <location>
        <begin position="188"/>
        <end position="431"/>
    </location>
</feature>
<evidence type="ECO:0000259" key="11">
    <source>
        <dbReference type="Pfam" id="PF00082"/>
    </source>
</evidence>
<proteinExistence type="inferred from homology"/>
<dbReference type="PROSITE" id="PS00138">
    <property type="entry name" value="SUBTILASE_SER"/>
    <property type="match status" value="1"/>
</dbReference>
<dbReference type="CDD" id="cd07484">
    <property type="entry name" value="Peptidases_S8_Thermitase_like"/>
    <property type="match status" value="1"/>
</dbReference>
<feature type="active site" description="Charge relay system" evidence="7 8">
    <location>
        <position position="229"/>
    </location>
</feature>
<evidence type="ECO:0000256" key="10">
    <source>
        <dbReference type="SAM" id="SignalP"/>
    </source>
</evidence>
<comment type="subcellular location">
    <subcellularLocation>
        <location evidence="1">Secreted</location>
    </subcellularLocation>
</comment>
<evidence type="ECO:0000256" key="5">
    <source>
        <dbReference type="ARBA" id="ARBA00022801"/>
    </source>
</evidence>
<keyword evidence="4 8" id="KW-0645">Protease</keyword>
<dbReference type="EMBL" id="MCHY01000006">
    <property type="protein sequence ID" value="RKD25502.1"/>
    <property type="molecule type" value="Genomic_DNA"/>
</dbReference>
<evidence type="ECO:0000313" key="12">
    <source>
        <dbReference type="EMBL" id="RKD25502.1"/>
    </source>
</evidence>
<keyword evidence="3" id="KW-0964">Secreted</keyword>
<dbReference type="GO" id="GO:0004252">
    <property type="term" value="F:serine-type endopeptidase activity"/>
    <property type="evidence" value="ECO:0007669"/>
    <property type="project" value="UniProtKB-UniRule"/>
</dbReference>
<comment type="caution">
    <text evidence="12">The sequence shown here is derived from an EMBL/GenBank/DDBJ whole genome shotgun (WGS) entry which is preliminary data.</text>
</comment>
<keyword evidence="6 8" id="KW-0720">Serine protease</keyword>
<dbReference type="Gene3D" id="3.40.50.200">
    <property type="entry name" value="Peptidase S8/S53 domain"/>
    <property type="match status" value="1"/>
</dbReference>
<dbReference type="PANTHER" id="PTHR43806">
    <property type="entry name" value="PEPTIDASE S8"/>
    <property type="match status" value="1"/>
</dbReference>
<keyword evidence="5 8" id="KW-0378">Hydrolase</keyword>
<dbReference type="InterPro" id="IPR022398">
    <property type="entry name" value="Peptidase_S8_His-AS"/>
</dbReference>
<evidence type="ECO:0000256" key="7">
    <source>
        <dbReference type="PIRSR" id="PIRSR615500-1"/>
    </source>
</evidence>
<dbReference type="OrthoDB" id="9798386at2"/>
<comment type="similarity">
    <text evidence="2 8 9">Belongs to the peptidase S8 family.</text>
</comment>
<dbReference type="PANTHER" id="PTHR43806:SF11">
    <property type="entry name" value="CEREVISIN-RELATED"/>
    <property type="match status" value="1"/>
</dbReference>
<feature type="active site" description="Charge relay system" evidence="7 8">
    <location>
        <position position="383"/>
    </location>
</feature>
<evidence type="ECO:0000256" key="8">
    <source>
        <dbReference type="PROSITE-ProRule" id="PRU01240"/>
    </source>
</evidence>
<keyword evidence="13" id="KW-1185">Reference proteome</keyword>
<dbReference type="InterPro" id="IPR034084">
    <property type="entry name" value="Thermitase-like_dom"/>
</dbReference>
<evidence type="ECO:0000256" key="2">
    <source>
        <dbReference type="ARBA" id="ARBA00011073"/>
    </source>
</evidence>
<accession>A0A419SMN4</accession>
<dbReference type="InterPro" id="IPR015500">
    <property type="entry name" value="Peptidase_S8_subtilisin-rel"/>
</dbReference>
<feature type="active site" description="Charge relay system" evidence="7 8">
    <location>
        <position position="196"/>
    </location>
</feature>
<dbReference type="InterPro" id="IPR000209">
    <property type="entry name" value="Peptidase_S8/S53_dom"/>
</dbReference>
<dbReference type="PROSITE" id="PS00137">
    <property type="entry name" value="SUBTILASE_HIS"/>
    <property type="match status" value="1"/>
</dbReference>
<organism evidence="12 13">
    <name type="scientific">Ammoniphilus oxalaticus</name>
    <dbReference type="NCBI Taxonomy" id="66863"/>
    <lineage>
        <taxon>Bacteria</taxon>
        <taxon>Bacillati</taxon>
        <taxon>Bacillota</taxon>
        <taxon>Bacilli</taxon>
        <taxon>Bacillales</taxon>
        <taxon>Paenibacillaceae</taxon>
        <taxon>Aneurinibacillus group</taxon>
        <taxon>Ammoniphilus</taxon>
    </lineage>
</organism>
<dbReference type="PROSITE" id="PS51892">
    <property type="entry name" value="SUBTILASE"/>
    <property type="match status" value="1"/>
</dbReference>
<feature type="signal peptide" evidence="10">
    <location>
        <begin position="1"/>
        <end position="24"/>
    </location>
</feature>
<name>A0A419SMN4_9BACL</name>
<dbReference type="Pfam" id="PF00082">
    <property type="entry name" value="Peptidase_S8"/>
    <property type="match status" value="1"/>
</dbReference>
<evidence type="ECO:0000256" key="9">
    <source>
        <dbReference type="RuleBase" id="RU003355"/>
    </source>
</evidence>
<protein>
    <recommendedName>
        <fullName evidence="11">Peptidase S8/S53 domain-containing protein</fullName>
    </recommendedName>
</protein>
<dbReference type="PRINTS" id="PR00723">
    <property type="entry name" value="SUBTILISIN"/>
</dbReference>
<evidence type="ECO:0000256" key="1">
    <source>
        <dbReference type="ARBA" id="ARBA00004613"/>
    </source>
</evidence>
<dbReference type="SUPFAM" id="SSF52743">
    <property type="entry name" value="Subtilisin-like"/>
    <property type="match status" value="1"/>
</dbReference>
<dbReference type="PROSITE" id="PS00136">
    <property type="entry name" value="SUBTILASE_ASP"/>
    <property type="match status" value="1"/>
</dbReference>
<feature type="chain" id="PRO_5038699443" description="Peptidase S8/S53 domain-containing protein" evidence="10">
    <location>
        <begin position="25"/>
        <end position="487"/>
    </location>
</feature>
<dbReference type="InterPro" id="IPR023827">
    <property type="entry name" value="Peptidase_S8_Asp-AS"/>
</dbReference>
<dbReference type="InterPro" id="IPR050131">
    <property type="entry name" value="Peptidase_S8_subtilisin-like"/>
</dbReference>
<reference evidence="12 13" key="1">
    <citation type="submission" date="2016-08" db="EMBL/GenBank/DDBJ databases">
        <title>Novel Firmicute Genomes.</title>
        <authorList>
            <person name="Poppleton D.I."/>
            <person name="Gribaldo S."/>
        </authorList>
    </citation>
    <scope>NUCLEOTIDE SEQUENCE [LARGE SCALE GENOMIC DNA]</scope>
    <source>
        <strain evidence="12 13">RAOx-1</strain>
    </source>
</reference>
<dbReference type="RefSeq" id="WP_120188171.1">
    <property type="nucleotide sequence ID" value="NZ_MCHY01000006.1"/>
</dbReference>
<dbReference type="AlphaFoldDB" id="A0A419SMN4"/>